<name>A0A498SE82_ACAVI</name>
<proteinExistence type="predicted"/>
<keyword evidence="2" id="KW-1185">Reference proteome</keyword>
<dbReference type="Proteomes" id="UP000276991">
    <property type="component" value="Unassembled WGS sequence"/>
</dbReference>
<evidence type="ECO:0008006" key="3">
    <source>
        <dbReference type="Google" id="ProtNLM"/>
    </source>
</evidence>
<evidence type="ECO:0000313" key="1">
    <source>
        <dbReference type="EMBL" id="VBB31852.1"/>
    </source>
</evidence>
<sequence>MNHSEDLTLPDWQCERCNLYSPQTSAALYLWCAKCEKIVCALCIGQCSNETHPWMPASEIIYELKGRIVYTSAEMVKTVENMKIIGEDAMRSLHGLNQILTELKKQCEGINEVFNVLSDALIERRNAADIRRTETDEHLPFTSTLIRKMRAEIEDNKNLAHEASALILLFNNTIKQSDDICKDARSLINSLLLEERVGVKRKDGANIELEDDIISHESNGNAFGDNMLEDDEYNVTVREVKREDERMEDSGKTGILDETAPMQSTGTAVMKTISTDKM</sequence>
<accession>A0A498SE82</accession>
<protein>
    <recommendedName>
        <fullName evidence="3">B box-type domain-containing protein</fullName>
    </recommendedName>
</protein>
<gene>
    <name evidence="1" type="ORF">NAV_LOCUS6643</name>
</gene>
<dbReference type="AlphaFoldDB" id="A0A498SE82"/>
<evidence type="ECO:0000313" key="2">
    <source>
        <dbReference type="Proteomes" id="UP000276991"/>
    </source>
</evidence>
<reference evidence="1 2" key="1">
    <citation type="submission" date="2018-08" db="EMBL/GenBank/DDBJ databases">
        <authorList>
            <person name="Laetsch R D."/>
            <person name="Stevens L."/>
            <person name="Kumar S."/>
            <person name="Blaxter L. M."/>
        </authorList>
    </citation>
    <scope>NUCLEOTIDE SEQUENCE [LARGE SCALE GENOMIC DNA]</scope>
</reference>
<organism evidence="1 2">
    <name type="scientific">Acanthocheilonema viteae</name>
    <name type="common">Filarial nematode worm</name>
    <name type="synonym">Dipetalonema viteae</name>
    <dbReference type="NCBI Taxonomy" id="6277"/>
    <lineage>
        <taxon>Eukaryota</taxon>
        <taxon>Metazoa</taxon>
        <taxon>Ecdysozoa</taxon>
        <taxon>Nematoda</taxon>
        <taxon>Chromadorea</taxon>
        <taxon>Rhabditida</taxon>
        <taxon>Spirurina</taxon>
        <taxon>Spiruromorpha</taxon>
        <taxon>Filarioidea</taxon>
        <taxon>Onchocercidae</taxon>
        <taxon>Acanthocheilonema</taxon>
    </lineage>
</organism>
<dbReference type="OrthoDB" id="5799229at2759"/>
<dbReference type="EMBL" id="UPTC01001420">
    <property type="protein sequence ID" value="VBB31852.1"/>
    <property type="molecule type" value="Genomic_DNA"/>
</dbReference>